<dbReference type="EMBL" id="GBRH01245562">
    <property type="protein sequence ID" value="JAD52333.1"/>
    <property type="molecule type" value="Transcribed_RNA"/>
</dbReference>
<name>A0A0A9AR33_ARUDO</name>
<organism evidence="2">
    <name type="scientific">Arundo donax</name>
    <name type="common">Giant reed</name>
    <name type="synonym">Donax arundinaceus</name>
    <dbReference type="NCBI Taxonomy" id="35708"/>
    <lineage>
        <taxon>Eukaryota</taxon>
        <taxon>Viridiplantae</taxon>
        <taxon>Streptophyta</taxon>
        <taxon>Embryophyta</taxon>
        <taxon>Tracheophyta</taxon>
        <taxon>Spermatophyta</taxon>
        <taxon>Magnoliopsida</taxon>
        <taxon>Liliopsida</taxon>
        <taxon>Poales</taxon>
        <taxon>Poaceae</taxon>
        <taxon>PACMAD clade</taxon>
        <taxon>Arundinoideae</taxon>
        <taxon>Arundineae</taxon>
        <taxon>Arundo</taxon>
    </lineage>
</organism>
<reference evidence="2" key="2">
    <citation type="journal article" date="2015" name="Data Brief">
        <title>Shoot transcriptome of the giant reed, Arundo donax.</title>
        <authorList>
            <person name="Barrero R.A."/>
            <person name="Guerrero F.D."/>
            <person name="Moolhuijzen P."/>
            <person name="Goolsby J.A."/>
            <person name="Tidwell J."/>
            <person name="Bellgard S.E."/>
            <person name="Bellgard M.I."/>
        </authorList>
    </citation>
    <scope>NUCLEOTIDE SEQUENCE</scope>
    <source>
        <tissue evidence="2">Shoot tissue taken approximately 20 cm above the soil surface</tissue>
    </source>
</reference>
<dbReference type="AlphaFoldDB" id="A0A0A9AR33"/>
<evidence type="ECO:0000256" key="1">
    <source>
        <dbReference type="SAM" id="MobiDB-lite"/>
    </source>
</evidence>
<feature type="region of interest" description="Disordered" evidence="1">
    <location>
        <begin position="16"/>
        <end position="48"/>
    </location>
</feature>
<proteinExistence type="predicted"/>
<feature type="compositionally biased region" description="Basic and acidic residues" evidence="1">
    <location>
        <begin position="16"/>
        <end position="33"/>
    </location>
</feature>
<accession>A0A0A9AR33</accession>
<protein>
    <submittedName>
        <fullName evidence="2">Uncharacterized protein</fullName>
    </submittedName>
</protein>
<sequence length="48" mass="5258">MAVLVAFWLFGERRRCGGGRRADTSGRQPRVEEPAGNGRDQPSQGQEA</sequence>
<evidence type="ECO:0000313" key="2">
    <source>
        <dbReference type="EMBL" id="JAD52333.1"/>
    </source>
</evidence>
<reference evidence="2" key="1">
    <citation type="submission" date="2014-09" db="EMBL/GenBank/DDBJ databases">
        <authorList>
            <person name="Magalhaes I.L.F."/>
            <person name="Oliveira U."/>
            <person name="Santos F.R."/>
            <person name="Vidigal T.H.D.A."/>
            <person name="Brescovit A.D."/>
            <person name="Santos A.J."/>
        </authorList>
    </citation>
    <scope>NUCLEOTIDE SEQUENCE</scope>
    <source>
        <tissue evidence="2">Shoot tissue taken approximately 20 cm above the soil surface</tissue>
    </source>
</reference>